<evidence type="ECO:0000313" key="5">
    <source>
        <dbReference type="Proteomes" id="UP000233551"/>
    </source>
</evidence>
<comment type="caution">
    <text evidence="4">The sequence shown here is derived from an EMBL/GenBank/DDBJ whole genome shotgun (WGS) entry which is preliminary data.</text>
</comment>
<dbReference type="Pfam" id="PF25597">
    <property type="entry name" value="SH3_retrovirus"/>
    <property type="match status" value="1"/>
</dbReference>
<gene>
    <name evidence="4" type="ORF">CRG98_035629</name>
</gene>
<evidence type="ECO:0000259" key="3">
    <source>
        <dbReference type="Pfam" id="PF25597"/>
    </source>
</evidence>
<name>A0A2I0IJM6_PUNGR</name>
<proteinExistence type="predicted"/>
<protein>
    <submittedName>
        <fullName evidence="4">Uncharacterized protein</fullName>
    </submittedName>
</protein>
<dbReference type="InterPro" id="IPR013103">
    <property type="entry name" value="RVT_2"/>
</dbReference>
<dbReference type="STRING" id="22663.A0A2I0IJM6"/>
<feature type="region of interest" description="Disordered" evidence="1">
    <location>
        <begin position="112"/>
        <end position="163"/>
    </location>
</feature>
<dbReference type="AlphaFoldDB" id="A0A2I0IJM6"/>
<keyword evidence="5" id="KW-1185">Reference proteome</keyword>
<dbReference type="Pfam" id="PF07727">
    <property type="entry name" value="RVT_2"/>
    <property type="match status" value="1"/>
</dbReference>
<evidence type="ECO:0000259" key="2">
    <source>
        <dbReference type="Pfam" id="PF07727"/>
    </source>
</evidence>
<evidence type="ECO:0000313" key="4">
    <source>
        <dbReference type="EMBL" id="PKI43953.1"/>
    </source>
</evidence>
<feature type="domain" description="Reverse transcriptase Ty1/copia-type" evidence="2">
    <location>
        <begin position="230"/>
        <end position="268"/>
    </location>
</feature>
<dbReference type="InterPro" id="IPR057670">
    <property type="entry name" value="SH3_retrovirus"/>
</dbReference>
<feature type="domain" description="Retroviral polymerase SH3-like" evidence="3">
    <location>
        <begin position="30"/>
        <end position="87"/>
    </location>
</feature>
<reference evidence="4 5" key="1">
    <citation type="submission" date="2017-11" db="EMBL/GenBank/DDBJ databases">
        <title>De-novo sequencing of pomegranate (Punica granatum L.) genome.</title>
        <authorList>
            <person name="Akparov Z."/>
            <person name="Amiraslanov A."/>
            <person name="Hajiyeva S."/>
            <person name="Abbasov M."/>
            <person name="Kaur K."/>
            <person name="Hamwieh A."/>
            <person name="Solovyev V."/>
            <person name="Salamov A."/>
            <person name="Braich B."/>
            <person name="Kosarev P."/>
            <person name="Mahmoud A."/>
            <person name="Hajiyev E."/>
            <person name="Babayeva S."/>
            <person name="Izzatullayeva V."/>
            <person name="Mammadov A."/>
            <person name="Mammadov A."/>
            <person name="Sharifova S."/>
            <person name="Ojaghi J."/>
            <person name="Eynullazada K."/>
            <person name="Bayramov B."/>
            <person name="Abdulazimova A."/>
            <person name="Shahmuradov I."/>
        </authorList>
    </citation>
    <scope>NUCLEOTIDE SEQUENCE [LARGE SCALE GENOMIC DNA]</scope>
    <source>
        <strain evidence="5">cv. AG2017</strain>
        <tissue evidence="4">Leaf</tissue>
    </source>
</reference>
<dbReference type="Proteomes" id="UP000233551">
    <property type="component" value="Unassembled WGS sequence"/>
</dbReference>
<dbReference type="EMBL" id="PGOL01002959">
    <property type="protein sequence ID" value="PKI43953.1"/>
    <property type="molecule type" value="Genomic_DNA"/>
</dbReference>
<feature type="compositionally biased region" description="Basic and acidic residues" evidence="1">
    <location>
        <begin position="130"/>
        <end position="146"/>
    </location>
</feature>
<sequence length="272" mass="30192">MSTPLLGNKSPHEVLFGKPPNYSNLRVFGSLCYAHTRTKDKFAPRSRKCIFIGYSHAKKGWRLSYMKDQHIFVWKDVRFCETIFPFAAGNGDLKQERKGGLLFLDGHQSASSPDGCEELEPGISVGRQQQEAEVRPADKEGSRSETARAGPNSERANSKTAQMDGLVGRNFEAKESPMKKGNMGRDPEVRGSPMNSAEQGHISGPGIILGDPQLSRDNYGQNEQISTLNTVAKEWQILHMDVNNAFLHGDLDEEVYMELPPNFSSSKNGNMC</sequence>
<organism evidence="4 5">
    <name type="scientific">Punica granatum</name>
    <name type="common">Pomegranate</name>
    <dbReference type="NCBI Taxonomy" id="22663"/>
    <lineage>
        <taxon>Eukaryota</taxon>
        <taxon>Viridiplantae</taxon>
        <taxon>Streptophyta</taxon>
        <taxon>Embryophyta</taxon>
        <taxon>Tracheophyta</taxon>
        <taxon>Spermatophyta</taxon>
        <taxon>Magnoliopsida</taxon>
        <taxon>eudicotyledons</taxon>
        <taxon>Gunneridae</taxon>
        <taxon>Pentapetalae</taxon>
        <taxon>rosids</taxon>
        <taxon>malvids</taxon>
        <taxon>Myrtales</taxon>
        <taxon>Lythraceae</taxon>
        <taxon>Punica</taxon>
    </lineage>
</organism>
<accession>A0A2I0IJM6</accession>
<evidence type="ECO:0000256" key="1">
    <source>
        <dbReference type="SAM" id="MobiDB-lite"/>
    </source>
</evidence>